<dbReference type="RefSeq" id="WP_089200934.1">
    <property type="nucleotide sequence ID" value="NZ_NHRJ02000011.1"/>
</dbReference>
<dbReference type="OrthoDB" id="9811589at2"/>
<dbReference type="GO" id="GO:0008168">
    <property type="term" value="F:methyltransferase activity"/>
    <property type="evidence" value="ECO:0007669"/>
    <property type="project" value="UniProtKB-KW"/>
</dbReference>
<dbReference type="EMBL" id="NHRJ02000011">
    <property type="protein sequence ID" value="PZE19936.1"/>
    <property type="molecule type" value="Genomic_DNA"/>
</dbReference>
<comment type="caution">
    <text evidence="5">The sequence shown here is derived from an EMBL/GenBank/DDBJ whole genome shotgun (WGS) entry which is preliminary data.</text>
</comment>
<comment type="similarity">
    <text evidence="1">Belongs to the methyltransferase superfamily.</text>
</comment>
<evidence type="ECO:0000256" key="2">
    <source>
        <dbReference type="ARBA" id="ARBA00022603"/>
    </source>
</evidence>
<evidence type="ECO:0000256" key="1">
    <source>
        <dbReference type="ARBA" id="ARBA00008361"/>
    </source>
</evidence>
<keyword evidence="2 5" id="KW-0489">Methyltransferase</keyword>
<dbReference type="GO" id="GO:0032259">
    <property type="term" value="P:methylation"/>
    <property type="evidence" value="ECO:0007669"/>
    <property type="project" value="UniProtKB-KW"/>
</dbReference>
<dbReference type="InterPro" id="IPR041698">
    <property type="entry name" value="Methyltransf_25"/>
</dbReference>
<dbReference type="CDD" id="cd02440">
    <property type="entry name" value="AdoMet_MTases"/>
    <property type="match status" value="1"/>
</dbReference>
<keyword evidence="3" id="KW-0808">Transferase</keyword>
<dbReference type="SUPFAM" id="SSF53335">
    <property type="entry name" value="S-adenosyl-L-methionine-dependent methyltransferases"/>
    <property type="match status" value="1"/>
</dbReference>
<organism evidence="5 6">
    <name type="scientific">Paenibacillus xerothermodurans</name>
    <dbReference type="NCBI Taxonomy" id="1977292"/>
    <lineage>
        <taxon>Bacteria</taxon>
        <taxon>Bacillati</taxon>
        <taxon>Bacillota</taxon>
        <taxon>Bacilli</taxon>
        <taxon>Bacillales</taxon>
        <taxon>Paenibacillaceae</taxon>
        <taxon>Paenibacillus</taxon>
    </lineage>
</organism>
<dbReference type="Gene3D" id="2.20.25.110">
    <property type="entry name" value="S-adenosyl-L-methionine-dependent methyltransferases"/>
    <property type="match status" value="1"/>
</dbReference>
<name>A0A2W1NQD5_PAEXE</name>
<dbReference type="Pfam" id="PF13649">
    <property type="entry name" value="Methyltransf_25"/>
    <property type="match status" value="1"/>
</dbReference>
<dbReference type="PANTHER" id="PTHR12176">
    <property type="entry name" value="SAM-DEPENDENT METHYLTRANSFERASE SUPERFAMILY PROTEIN"/>
    <property type="match status" value="1"/>
</dbReference>
<evidence type="ECO:0000313" key="6">
    <source>
        <dbReference type="Proteomes" id="UP000214746"/>
    </source>
</evidence>
<proteinExistence type="inferred from homology"/>
<dbReference type="AlphaFoldDB" id="A0A2W1NQD5"/>
<dbReference type="InterPro" id="IPR029063">
    <property type="entry name" value="SAM-dependent_MTases_sf"/>
</dbReference>
<feature type="domain" description="Methyltransferase" evidence="4">
    <location>
        <begin position="44"/>
        <end position="135"/>
    </location>
</feature>
<dbReference type="Gene3D" id="3.40.50.150">
    <property type="entry name" value="Vaccinia Virus protein VP39"/>
    <property type="match status" value="1"/>
</dbReference>
<gene>
    <name evidence="5" type="ORF">CBW46_015630</name>
</gene>
<dbReference type="InterPro" id="IPR051419">
    <property type="entry name" value="Lys/N-term_MeTrsfase_sf"/>
</dbReference>
<reference evidence="5" key="1">
    <citation type="submission" date="2018-06" db="EMBL/GenBank/DDBJ databases">
        <title>Paenibacillus xerothermodurans sp. nov. an extremely dry heat resistant spore forming bacterium isolated from the soil of Cape Canaveral, Florida.</title>
        <authorList>
            <person name="Seuylemezian A."/>
            <person name="Kaur N."/>
            <person name="Patil P."/>
            <person name="Patil P."/>
            <person name="Mayilraj S."/>
            <person name="Vaishampayan P."/>
        </authorList>
    </citation>
    <scope>NUCLEOTIDE SEQUENCE [LARGE SCALE GENOMIC DNA]</scope>
    <source>
        <strain evidence="5">ATCC 27380</strain>
    </source>
</reference>
<sequence>MSDWYKKSFGNDYLLVYKHRDLEGAYNEVKRMIDWLQLEPGAQVLDLCCGMGRHSMALADFGYRVTGVDLSEVLLHQARRLDTDGNVRWIHGDMREVPLSQTYDAVVNLFTSFGYFEADIENERVLHEIHRLLSPEQGQFIIDYLNPGYVRTHLVPFSRRQDGDVSIEESRQIIDGFVRKTIVVSEPGKPERTYMEQVKLYDLADFMGMLDRAGLAAAHVFGNYDASAYDHEDSKRMIFVGHRKGQ</sequence>
<evidence type="ECO:0000313" key="5">
    <source>
        <dbReference type="EMBL" id="PZE19936.1"/>
    </source>
</evidence>
<dbReference type="Proteomes" id="UP000214746">
    <property type="component" value="Unassembled WGS sequence"/>
</dbReference>
<keyword evidence="6" id="KW-1185">Reference proteome</keyword>
<protein>
    <submittedName>
        <fullName evidence="5">Class I SAM-dependent methyltransferase</fullName>
    </submittedName>
</protein>
<evidence type="ECO:0000256" key="3">
    <source>
        <dbReference type="ARBA" id="ARBA00022679"/>
    </source>
</evidence>
<accession>A0A2W1NQD5</accession>
<evidence type="ECO:0000259" key="4">
    <source>
        <dbReference type="Pfam" id="PF13649"/>
    </source>
</evidence>